<evidence type="ECO:0000313" key="1">
    <source>
        <dbReference type="EMBL" id="SPR95912.1"/>
    </source>
</evidence>
<organism evidence="1 2">
    <name type="scientific">Cupriavidus taiwanensis</name>
    <dbReference type="NCBI Taxonomy" id="164546"/>
    <lineage>
        <taxon>Bacteria</taxon>
        <taxon>Pseudomonadati</taxon>
        <taxon>Pseudomonadota</taxon>
        <taxon>Betaproteobacteria</taxon>
        <taxon>Burkholderiales</taxon>
        <taxon>Burkholderiaceae</taxon>
        <taxon>Cupriavidus</taxon>
    </lineage>
</organism>
<sequence>MRRHNCHMAASHVVRHCPQRPVGNR</sequence>
<reference evidence="1 2" key="1">
    <citation type="submission" date="2018-01" db="EMBL/GenBank/DDBJ databases">
        <authorList>
            <person name="Gaut B.S."/>
            <person name="Morton B.R."/>
            <person name="Clegg M.T."/>
            <person name="Duvall M.R."/>
        </authorList>
    </citation>
    <scope>NUCLEOTIDE SEQUENCE [LARGE SCALE GENOMIC DNA]</scope>
    <source>
        <strain evidence="1">Cupriavidus taiwanensis cmp 52</strain>
    </source>
</reference>
<proteinExistence type="predicted"/>
<dbReference type="Proteomes" id="UP000256805">
    <property type="component" value="Unassembled WGS sequence"/>
</dbReference>
<name>A0A375IV36_9BURK</name>
<dbReference type="AlphaFoldDB" id="A0A375IV36"/>
<protein>
    <submittedName>
        <fullName evidence="1">Uncharacterized protein</fullName>
    </submittedName>
</protein>
<dbReference type="EMBL" id="OVTA01000001">
    <property type="protein sequence ID" value="SPR95912.1"/>
    <property type="molecule type" value="Genomic_DNA"/>
</dbReference>
<gene>
    <name evidence="1" type="ORF">CBM2634_A10115</name>
</gene>
<evidence type="ECO:0000313" key="2">
    <source>
        <dbReference type="Proteomes" id="UP000256805"/>
    </source>
</evidence>
<accession>A0A375IV36</accession>